<comment type="cofactor">
    <cofactor evidence="1">
        <name>Mg(2+)</name>
        <dbReference type="ChEBI" id="CHEBI:18420"/>
    </cofactor>
</comment>
<evidence type="ECO:0000256" key="8">
    <source>
        <dbReference type="ARBA" id="ARBA00022842"/>
    </source>
</evidence>
<feature type="domain" description="Polymerase nucleotidyl transferase" evidence="10">
    <location>
        <begin position="29"/>
        <end position="103"/>
    </location>
</feature>
<dbReference type="PANTHER" id="PTHR33571">
    <property type="entry name" value="SSL8005 PROTEIN"/>
    <property type="match status" value="1"/>
</dbReference>
<dbReference type="RefSeq" id="WP_193993973.1">
    <property type="nucleotide sequence ID" value="NZ_JADEXP010000136.1"/>
</dbReference>
<dbReference type="EMBL" id="JADEXP010000136">
    <property type="protein sequence ID" value="MBE9068020.1"/>
    <property type="molecule type" value="Genomic_DNA"/>
</dbReference>
<evidence type="ECO:0000313" key="12">
    <source>
        <dbReference type="Proteomes" id="UP000615026"/>
    </source>
</evidence>
<evidence type="ECO:0000256" key="9">
    <source>
        <dbReference type="ARBA" id="ARBA00038276"/>
    </source>
</evidence>
<dbReference type="Gene3D" id="3.30.460.10">
    <property type="entry name" value="Beta Polymerase, domain 2"/>
    <property type="match status" value="1"/>
</dbReference>
<dbReference type="InterPro" id="IPR002934">
    <property type="entry name" value="Polymerase_NTP_transf_dom"/>
</dbReference>
<keyword evidence="6" id="KW-0547">Nucleotide-binding</keyword>
<reference evidence="11" key="1">
    <citation type="submission" date="2020-10" db="EMBL/GenBank/DDBJ databases">
        <authorList>
            <person name="Castelo-Branco R."/>
            <person name="Eusebio N."/>
            <person name="Adriana R."/>
            <person name="Vieira A."/>
            <person name="Brugerolle De Fraissinette N."/>
            <person name="Rezende De Castro R."/>
            <person name="Schneider M.P."/>
            <person name="Vasconcelos V."/>
            <person name="Leao P.N."/>
        </authorList>
    </citation>
    <scope>NUCLEOTIDE SEQUENCE</scope>
    <source>
        <strain evidence="11">LEGE 11479</strain>
    </source>
</reference>
<gene>
    <name evidence="11" type="ORF">IQ260_15320</name>
</gene>
<name>A0A928ZV38_LEPEC</name>
<evidence type="ECO:0000256" key="3">
    <source>
        <dbReference type="ARBA" id="ARBA00022679"/>
    </source>
</evidence>
<sequence>MDFGQPAIIQNLSPRTQERLGMSSDDVSILCQRWGIRTMAIFGSILRDDFAEESDIDILLTFEPTARQGLLTLAKIKHELEKQLHRTVDITIKESVETSDNWIRRREILATAQAIYEQR</sequence>
<dbReference type="Proteomes" id="UP000615026">
    <property type="component" value="Unassembled WGS sequence"/>
</dbReference>
<evidence type="ECO:0000256" key="1">
    <source>
        <dbReference type="ARBA" id="ARBA00001946"/>
    </source>
</evidence>
<comment type="similarity">
    <text evidence="9">Belongs to the MntA antitoxin family.</text>
</comment>
<keyword evidence="5" id="KW-0479">Metal-binding</keyword>
<dbReference type="GO" id="GO:0005524">
    <property type="term" value="F:ATP binding"/>
    <property type="evidence" value="ECO:0007669"/>
    <property type="project" value="UniProtKB-KW"/>
</dbReference>
<dbReference type="SUPFAM" id="SSF81301">
    <property type="entry name" value="Nucleotidyltransferase"/>
    <property type="match status" value="1"/>
</dbReference>
<keyword evidence="4" id="KW-0548">Nucleotidyltransferase</keyword>
<dbReference type="GO" id="GO:0046872">
    <property type="term" value="F:metal ion binding"/>
    <property type="evidence" value="ECO:0007669"/>
    <property type="project" value="UniProtKB-KW"/>
</dbReference>
<dbReference type="InterPro" id="IPR043519">
    <property type="entry name" value="NT_sf"/>
</dbReference>
<evidence type="ECO:0000256" key="4">
    <source>
        <dbReference type="ARBA" id="ARBA00022695"/>
    </source>
</evidence>
<evidence type="ECO:0000256" key="2">
    <source>
        <dbReference type="ARBA" id="ARBA00022649"/>
    </source>
</evidence>
<evidence type="ECO:0000256" key="5">
    <source>
        <dbReference type="ARBA" id="ARBA00022723"/>
    </source>
</evidence>
<dbReference type="InterPro" id="IPR052038">
    <property type="entry name" value="Type-VII_TA_antitoxin"/>
</dbReference>
<proteinExistence type="inferred from homology"/>
<comment type="caution">
    <text evidence="11">The sequence shown here is derived from an EMBL/GenBank/DDBJ whole genome shotgun (WGS) entry which is preliminary data.</text>
</comment>
<keyword evidence="2" id="KW-1277">Toxin-antitoxin system</keyword>
<dbReference type="GO" id="GO:0016779">
    <property type="term" value="F:nucleotidyltransferase activity"/>
    <property type="evidence" value="ECO:0007669"/>
    <property type="project" value="UniProtKB-KW"/>
</dbReference>
<keyword evidence="7" id="KW-0067">ATP-binding</keyword>
<evidence type="ECO:0000256" key="7">
    <source>
        <dbReference type="ARBA" id="ARBA00022840"/>
    </source>
</evidence>
<keyword evidence="3" id="KW-0808">Transferase</keyword>
<dbReference type="PANTHER" id="PTHR33571:SF12">
    <property type="entry name" value="BSL3053 PROTEIN"/>
    <property type="match status" value="1"/>
</dbReference>
<evidence type="ECO:0000256" key="6">
    <source>
        <dbReference type="ARBA" id="ARBA00022741"/>
    </source>
</evidence>
<keyword evidence="8" id="KW-0460">Magnesium</keyword>
<dbReference type="AlphaFoldDB" id="A0A928ZV38"/>
<organism evidence="11 12">
    <name type="scientific">Leptolyngbya cf. ectocarpi LEGE 11479</name>
    <dbReference type="NCBI Taxonomy" id="1828722"/>
    <lineage>
        <taxon>Bacteria</taxon>
        <taxon>Bacillati</taxon>
        <taxon>Cyanobacteriota</taxon>
        <taxon>Cyanophyceae</taxon>
        <taxon>Leptolyngbyales</taxon>
        <taxon>Leptolyngbyaceae</taxon>
        <taxon>Leptolyngbya group</taxon>
        <taxon>Leptolyngbya</taxon>
    </lineage>
</organism>
<keyword evidence="12" id="KW-1185">Reference proteome</keyword>
<evidence type="ECO:0000259" key="10">
    <source>
        <dbReference type="Pfam" id="PF01909"/>
    </source>
</evidence>
<accession>A0A928ZV38</accession>
<protein>
    <submittedName>
        <fullName evidence="11">Nucleotidyltransferase domain-containing protein</fullName>
    </submittedName>
</protein>
<dbReference type="CDD" id="cd05403">
    <property type="entry name" value="NT_KNTase_like"/>
    <property type="match status" value="1"/>
</dbReference>
<dbReference type="Pfam" id="PF01909">
    <property type="entry name" value="NTP_transf_2"/>
    <property type="match status" value="1"/>
</dbReference>
<evidence type="ECO:0000313" key="11">
    <source>
        <dbReference type="EMBL" id="MBE9068020.1"/>
    </source>
</evidence>